<dbReference type="AlphaFoldDB" id="A0A3N4LTH1"/>
<sequence>MVFAEACIVPLSPAGRFVKSGLDAESNESPPTVAPTLLMLAIIVVSVPVLRCICAVNGSAPMIPTVDPFLLTNDAR</sequence>
<dbReference type="EMBL" id="ML121535">
    <property type="protein sequence ID" value="RPB26186.1"/>
    <property type="molecule type" value="Genomic_DNA"/>
</dbReference>
<keyword evidence="1" id="KW-0812">Transmembrane</keyword>
<proteinExistence type="predicted"/>
<keyword evidence="1" id="KW-0472">Membrane</keyword>
<feature type="transmembrane region" description="Helical" evidence="1">
    <location>
        <begin position="33"/>
        <end position="54"/>
    </location>
</feature>
<evidence type="ECO:0000313" key="2">
    <source>
        <dbReference type="EMBL" id="RPB26186.1"/>
    </source>
</evidence>
<name>A0A3N4LTH1_9PEZI</name>
<keyword evidence="3" id="KW-1185">Reference proteome</keyword>
<protein>
    <submittedName>
        <fullName evidence="2">Uncharacterized protein</fullName>
    </submittedName>
</protein>
<evidence type="ECO:0000313" key="3">
    <source>
        <dbReference type="Proteomes" id="UP000267821"/>
    </source>
</evidence>
<dbReference type="InParanoid" id="A0A3N4LTH1"/>
<gene>
    <name evidence="2" type="ORF">L211DRAFT_835553</name>
</gene>
<keyword evidence="1" id="KW-1133">Transmembrane helix</keyword>
<dbReference type="Proteomes" id="UP000267821">
    <property type="component" value="Unassembled WGS sequence"/>
</dbReference>
<evidence type="ECO:0000256" key="1">
    <source>
        <dbReference type="SAM" id="Phobius"/>
    </source>
</evidence>
<reference evidence="2 3" key="1">
    <citation type="journal article" date="2018" name="Nat. Ecol. Evol.">
        <title>Pezizomycetes genomes reveal the molecular basis of ectomycorrhizal truffle lifestyle.</title>
        <authorList>
            <person name="Murat C."/>
            <person name="Payen T."/>
            <person name="Noel B."/>
            <person name="Kuo A."/>
            <person name="Morin E."/>
            <person name="Chen J."/>
            <person name="Kohler A."/>
            <person name="Krizsan K."/>
            <person name="Balestrini R."/>
            <person name="Da Silva C."/>
            <person name="Montanini B."/>
            <person name="Hainaut M."/>
            <person name="Levati E."/>
            <person name="Barry K.W."/>
            <person name="Belfiori B."/>
            <person name="Cichocki N."/>
            <person name="Clum A."/>
            <person name="Dockter R.B."/>
            <person name="Fauchery L."/>
            <person name="Guy J."/>
            <person name="Iotti M."/>
            <person name="Le Tacon F."/>
            <person name="Lindquist E.A."/>
            <person name="Lipzen A."/>
            <person name="Malagnac F."/>
            <person name="Mello A."/>
            <person name="Molinier V."/>
            <person name="Miyauchi S."/>
            <person name="Poulain J."/>
            <person name="Riccioni C."/>
            <person name="Rubini A."/>
            <person name="Sitrit Y."/>
            <person name="Splivallo R."/>
            <person name="Traeger S."/>
            <person name="Wang M."/>
            <person name="Zifcakova L."/>
            <person name="Wipf D."/>
            <person name="Zambonelli A."/>
            <person name="Paolocci F."/>
            <person name="Nowrousian M."/>
            <person name="Ottonello S."/>
            <person name="Baldrian P."/>
            <person name="Spatafora J.W."/>
            <person name="Henrissat B."/>
            <person name="Nagy L.G."/>
            <person name="Aury J.M."/>
            <person name="Wincker P."/>
            <person name="Grigoriev I.V."/>
            <person name="Bonfante P."/>
            <person name="Martin F.M."/>
        </authorList>
    </citation>
    <scope>NUCLEOTIDE SEQUENCE [LARGE SCALE GENOMIC DNA]</scope>
    <source>
        <strain evidence="2 3">ATCC MYA-4762</strain>
    </source>
</reference>
<accession>A0A3N4LTH1</accession>
<organism evidence="2 3">
    <name type="scientific">Terfezia boudieri ATCC MYA-4762</name>
    <dbReference type="NCBI Taxonomy" id="1051890"/>
    <lineage>
        <taxon>Eukaryota</taxon>
        <taxon>Fungi</taxon>
        <taxon>Dikarya</taxon>
        <taxon>Ascomycota</taxon>
        <taxon>Pezizomycotina</taxon>
        <taxon>Pezizomycetes</taxon>
        <taxon>Pezizales</taxon>
        <taxon>Pezizaceae</taxon>
        <taxon>Terfezia</taxon>
    </lineage>
</organism>